<evidence type="ECO:0000256" key="4">
    <source>
        <dbReference type="ARBA" id="ARBA00022933"/>
    </source>
</evidence>
<protein>
    <recommendedName>
        <fullName evidence="7">Selenoprotein P N-terminal domain-containing protein</fullName>
    </recommendedName>
</protein>
<feature type="domain" description="Selenoprotein P N-terminal" evidence="7">
    <location>
        <begin position="47"/>
        <end position="231"/>
    </location>
</feature>
<evidence type="ECO:0000256" key="6">
    <source>
        <dbReference type="SAM" id="MobiDB-lite"/>
    </source>
</evidence>
<keyword evidence="9" id="KW-1185">Reference proteome</keyword>
<dbReference type="PANTHER" id="PTHR10105:SF4">
    <property type="entry name" value="SELENOPROTEIN P2"/>
    <property type="match status" value="1"/>
</dbReference>
<evidence type="ECO:0000256" key="5">
    <source>
        <dbReference type="ARBA" id="ARBA00023180"/>
    </source>
</evidence>
<dbReference type="GeneTree" id="ENSGT00510000049326"/>
<comment type="subcellular location">
    <subcellularLocation>
        <location evidence="1">Secreted</location>
    </subcellularLocation>
</comment>
<evidence type="ECO:0000259" key="7">
    <source>
        <dbReference type="Pfam" id="PF04592"/>
    </source>
</evidence>
<dbReference type="Ensembl" id="ENSLLET00000040735.1">
    <property type="protein sequence ID" value="ENSLLEP00000039170.1"/>
    <property type="gene ID" value="ENSLLEG00000024878.1"/>
</dbReference>
<dbReference type="Proteomes" id="UP000694569">
    <property type="component" value="Unplaced"/>
</dbReference>
<evidence type="ECO:0000256" key="2">
    <source>
        <dbReference type="ARBA" id="ARBA00022525"/>
    </source>
</evidence>
<keyword evidence="4" id="KW-0712">Selenocysteine</keyword>
<feature type="compositionally biased region" description="Polar residues" evidence="6">
    <location>
        <begin position="210"/>
        <end position="219"/>
    </location>
</feature>
<name>A0A8C5QJM4_9ANUR</name>
<reference evidence="8" key="1">
    <citation type="submission" date="2025-08" db="UniProtKB">
        <authorList>
            <consortium name="Ensembl"/>
        </authorList>
    </citation>
    <scope>IDENTIFICATION</scope>
</reference>
<dbReference type="Pfam" id="PF04592">
    <property type="entry name" value="SelP_N"/>
    <property type="match status" value="1"/>
</dbReference>
<dbReference type="InterPro" id="IPR037941">
    <property type="entry name" value="SeP"/>
</dbReference>
<reference evidence="8" key="2">
    <citation type="submission" date="2025-09" db="UniProtKB">
        <authorList>
            <consortium name="Ensembl"/>
        </authorList>
    </citation>
    <scope>IDENTIFICATION</scope>
</reference>
<dbReference type="GO" id="GO:0001887">
    <property type="term" value="P:selenium compound metabolic process"/>
    <property type="evidence" value="ECO:0007669"/>
    <property type="project" value="TreeGrafter"/>
</dbReference>
<evidence type="ECO:0000256" key="1">
    <source>
        <dbReference type="ARBA" id="ARBA00004613"/>
    </source>
</evidence>
<keyword evidence="3" id="KW-0732">Signal</keyword>
<dbReference type="AlphaFoldDB" id="A0A8C5QJM4"/>
<evidence type="ECO:0000313" key="8">
    <source>
        <dbReference type="Ensembl" id="ENSLLEP00000039170.1"/>
    </source>
</evidence>
<dbReference type="PANTHER" id="PTHR10105">
    <property type="entry name" value="SELENOPROTEIN P"/>
    <property type="match status" value="1"/>
</dbReference>
<keyword evidence="2" id="KW-0964">Secreted</keyword>
<keyword evidence="5" id="KW-0325">Glycoprotein</keyword>
<evidence type="ECO:0000256" key="3">
    <source>
        <dbReference type="ARBA" id="ARBA00022729"/>
    </source>
</evidence>
<feature type="region of interest" description="Disordered" evidence="6">
    <location>
        <begin position="210"/>
        <end position="251"/>
    </location>
</feature>
<organism evidence="8 9">
    <name type="scientific">Leptobrachium leishanense</name>
    <name type="common">Leishan spiny toad</name>
    <dbReference type="NCBI Taxonomy" id="445787"/>
    <lineage>
        <taxon>Eukaryota</taxon>
        <taxon>Metazoa</taxon>
        <taxon>Chordata</taxon>
        <taxon>Craniata</taxon>
        <taxon>Vertebrata</taxon>
        <taxon>Euteleostomi</taxon>
        <taxon>Amphibia</taxon>
        <taxon>Batrachia</taxon>
        <taxon>Anura</taxon>
        <taxon>Pelobatoidea</taxon>
        <taxon>Megophryidae</taxon>
        <taxon>Leptobrachium</taxon>
    </lineage>
</organism>
<feature type="compositionally biased region" description="Basic and acidic residues" evidence="6">
    <location>
        <begin position="229"/>
        <end position="244"/>
    </location>
</feature>
<dbReference type="GO" id="GO:0008430">
    <property type="term" value="F:selenium binding"/>
    <property type="evidence" value="ECO:0007669"/>
    <property type="project" value="InterPro"/>
</dbReference>
<evidence type="ECO:0000313" key="9">
    <source>
        <dbReference type="Proteomes" id="UP000694569"/>
    </source>
</evidence>
<proteinExistence type="predicted"/>
<accession>A0A8C5QJM4</accession>
<dbReference type="OrthoDB" id="6134775at2759"/>
<dbReference type="GO" id="GO:0005576">
    <property type="term" value="C:extracellular region"/>
    <property type="evidence" value="ECO:0007669"/>
    <property type="project" value="UniProtKB-SubCell"/>
</dbReference>
<dbReference type="InterPro" id="IPR007671">
    <property type="entry name" value="Selenoprotein-P_N"/>
</dbReference>
<sequence length="251" mass="28309">MECMTCHFYPFRFFCSFVEELVMEPHALVRVALLGLLVTLVSSAENETSICKVSPTWSIGDEVPMNKTLGRVTVVALLQASCSFCLVQAANMGPLIKKLAGLGLDDISYMIVNDKSDNSQILFPVLQQRAPSGMPVYQQTPEQDDVWEMLNGDKDDFLIYDRCGRLIFHIRLPYSYLHYRYVEAAIRSTYFQDYCKNCSFYANITAQNTNASTANSTDPEPSPASAVTSEKKKKEPEKYQDKPRQGPSRQP</sequence>